<dbReference type="Proteomes" id="UP000275331">
    <property type="component" value="Unassembled WGS sequence"/>
</dbReference>
<name>A0A3R9F1T6_9ENTR</name>
<gene>
    <name evidence="1" type="ORF">EGT71_09215</name>
</gene>
<dbReference type="EMBL" id="RHXB01000005">
    <property type="protein sequence ID" value="RSE26599.1"/>
    <property type="molecule type" value="Genomic_DNA"/>
</dbReference>
<dbReference type="OrthoDB" id="6626362at2"/>
<comment type="caution">
    <text evidence="1">The sequence shown here is derived from an EMBL/GenBank/DDBJ whole genome shotgun (WGS) entry which is preliminary data.</text>
</comment>
<dbReference type="InterPro" id="IPR056950">
    <property type="entry name" value="Phage_tail_terminator_3"/>
</dbReference>
<proteinExistence type="predicted"/>
<accession>A0A3R9F1T6</accession>
<reference evidence="1 2" key="1">
    <citation type="submission" date="2018-10" db="EMBL/GenBank/DDBJ databases">
        <title>Transmission dynamics of multidrug resistant bacteria on intensive care unit surfaces.</title>
        <authorList>
            <person name="D'Souza A.W."/>
            <person name="Potter R.F."/>
            <person name="Wallace M."/>
            <person name="Shupe A."/>
            <person name="Patel S."/>
            <person name="Sun S."/>
            <person name="Gul D."/>
            <person name="Kwon J.H."/>
            <person name="Andleeb S."/>
            <person name="Burnham C.-A.D."/>
            <person name="Dantas G."/>
        </authorList>
    </citation>
    <scope>NUCLEOTIDE SEQUENCE [LARGE SCALE GENOMIC DNA]</scope>
    <source>
        <strain evidence="1 2">AS_373</strain>
    </source>
</reference>
<dbReference type="AlphaFoldDB" id="A0A3R9F1T6"/>
<evidence type="ECO:0000313" key="1">
    <source>
        <dbReference type="EMBL" id="RSE26599.1"/>
    </source>
</evidence>
<dbReference type="RefSeq" id="WP_125293506.1">
    <property type="nucleotide sequence ID" value="NZ_JAPTZM010000004.1"/>
</dbReference>
<organism evidence="1 2">
    <name type="scientific">Atlantibacter subterraneus</name>
    <dbReference type="NCBI Taxonomy" id="255519"/>
    <lineage>
        <taxon>Bacteria</taxon>
        <taxon>Pseudomonadati</taxon>
        <taxon>Pseudomonadota</taxon>
        <taxon>Gammaproteobacteria</taxon>
        <taxon>Enterobacterales</taxon>
        <taxon>Enterobacteriaceae</taxon>
        <taxon>Atlantibacter</taxon>
    </lineage>
</organism>
<protein>
    <submittedName>
        <fullName evidence="1">Uncharacterized protein</fullName>
    </submittedName>
</protein>
<dbReference type="Pfam" id="PF23842">
    <property type="entry name" value="Phage_tail_terminator_3"/>
    <property type="match status" value="1"/>
</dbReference>
<sequence>MTRNEVFDALRAWLQSHGFDTGYRVQKRFWVEVEDSQNDRYLVIQQQGGGAAEEAITRDYFRFILLTGQNDADVDAVENTADAIRQAMLDDYHTECIISMQPVGGVPAFRTEEGRCAFEINFQTIISR</sequence>
<evidence type="ECO:0000313" key="2">
    <source>
        <dbReference type="Proteomes" id="UP000275331"/>
    </source>
</evidence>